<sequence>MSSRKRKHPNRNRSQRYRNEPGGSQTRIHEEIVFTPDPVLFIQAHEADVIRGPKGRVAAQSLEVKRKDAQDEWEIGSGLIRWGGDAVIPQGFPDDDNEDSAWPSTSTSEGIWVDRYDIRLLLDALPFPTSHAEPRPNSPSGWSDLPSDSEDMFFLSPMEIEDFHREKRRKLMERAQEERLKARMAEDGESVEQEDVWGGSDEEPDESQKEIMRRTANSILTSPNPAQLEMRILANHGGDKRFAFLRGRWKRSWEVVKGLRKLEMRKEQAEKEEEQKKNKGLGFLADYGDSDDSTFDDGDPAEDTRNEEAAGAQTEGMIEQPPPSVPAQDDEAAMQARRARAKEWMEKRKALG</sequence>
<feature type="compositionally biased region" description="Basic residues" evidence="1">
    <location>
        <begin position="1"/>
        <end position="16"/>
    </location>
</feature>
<proteinExistence type="predicted"/>
<reference evidence="2 3" key="1">
    <citation type="journal article" date="2020" name="ISME J.">
        <title>Uncovering the hidden diversity of litter-decomposition mechanisms in mushroom-forming fungi.</title>
        <authorList>
            <person name="Floudas D."/>
            <person name="Bentzer J."/>
            <person name="Ahren D."/>
            <person name="Johansson T."/>
            <person name="Persson P."/>
            <person name="Tunlid A."/>
        </authorList>
    </citation>
    <scope>NUCLEOTIDE SEQUENCE [LARGE SCALE GENOMIC DNA]</scope>
    <source>
        <strain evidence="2 3">CBS 291.85</strain>
    </source>
</reference>
<organism evidence="2 3">
    <name type="scientific">Tetrapyrgos nigripes</name>
    <dbReference type="NCBI Taxonomy" id="182062"/>
    <lineage>
        <taxon>Eukaryota</taxon>
        <taxon>Fungi</taxon>
        <taxon>Dikarya</taxon>
        <taxon>Basidiomycota</taxon>
        <taxon>Agaricomycotina</taxon>
        <taxon>Agaricomycetes</taxon>
        <taxon>Agaricomycetidae</taxon>
        <taxon>Agaricales</taxon>
        <taxon>Marasmiineae</taxon>
        <taxon>Marasmiaceae</taxon>
        <taxon>Tetrapyrgos</taxon>
    </lineage>
</organism>
<comment type="caution">
    <text evidence="2">The sequence shown here is derived from an EMBL/GenBank/DDBJ whole genome shotgun (WGS) entry which is preliminary data.</text>
</comment>
<dbReference type="Proteomes" id="UP000559256">
    <property type="component" value="Unassembled WGS sequence"/>
</dbReference>
<protein>
    <submittedName>
        <fullName evidence="2">Uncharacterized protein</fullName>
    </submittedName>
</protein>
<dbReference type="EMBL" id="JAACJM010000017">
    <property type="protein sequence ID" value="KAF5368022.1"/>
    <property type="molecule type" value="Genomic_DNA"/>
</dbReference>
<name>A0A8H5GN21_9AGAR</name>
<dbReference type="OrthoDB" id="2552978at2759"/>
<dbReference type="AlphaFoldDB" id="A0A8H5GN21"/>
<accession>A0A8H5GN21</accession>
<evidence type="ECO:0000313" key="3">
    <source>
        <dbReference type="Proteomes" id="UP000559256"/>
    </source>
</evidence>
<feature type="region of interest" description="Disordered" evidence="1">
    <location>
        <begin position="1"/>
        <end position="29"/>
    </location>
</feature>
<feature type="compositionally biased region" description="Acidic residues" evidence="1">
    <location>
        <begin position="288"/>
        <end position="301"/>
    </location>
</feature>
<feature type="region of interest" description="Disordered" evidence="1">
    <location>
        <begin position="128"/>
        <end position="147"/>
    </location>
</feature>
<feature type="compositionally biased region" description="Basic and acidic residues" evidence="1">
    <location>
        <begin position="265"/>
        <end position="277"/>
    </location>
</feature>
<gene>
    <name evidence="2" type="ORF">D9758_004490</name>
</gene>
<evidence type="ECO:0000313" key="2">
    <source>
        <dbReference type="EMBL" id="KAF5368022.1"/>
    </source>
</evidence>
<evidence type="ECO:0000256" key="1">
    <source>
        <dbReference type="SAM" id="MobiDB-lite"/>
    </source>
</evidence>
<feature type="region of interest" description="Disordered" evidence="1">
    <location>
        <begin position="180"/>
        <end position="207"/>
    </location>
</feature>
<feature type="compositionally biased region" description="Basic and acidic residues" evidence="1">
    <location>
        <begin position="341"/>
        <end position="352"/>
    </location>
</feature>
<keyword evidence="3" id="KW-1185">Reference proteome</keyword>
<feature type="compositionally biased region" description="Acidic residues" evidence="1">
    <location>
        <begin position="187"/>
        <end position="205"/>
    </location>
</feature>
<feature type="region of interest" description="Disordered" evidence="1">
    <location>
        <begin position="265"/>
        <end position="352"/>
    </location>
</feature>